<keyword evidence="3" id="KW-1185">Reference proteome</keyword>
<accession>A0ABD2XNF9</accession>
<name>A0ABD2XNF9_9HYME</name>
<sequence>MLNDDNQNGEAEVAQGADPAIPAANEPDPAALREAVINIRPDAVVSLLAAFPDFMTRQDFAFPTSEDFNATNGQWAGKRLELVAGALSIGRSLLDKRYPLEEEDFRTIGEFLISQRGLRRSGSTALSRCLVGLSYLDEHADLRVNSNATLRQLLLKELDETRHTMDMVSYMELWEFSRTETYLRLPYMLRDLCAWKLCDEMSDKFFRADSRWKYRPNLRRSRRSRSQALANRDE</sequence>
<dbReference type="Proteomes" id="UP001627154">
    <property type="component" value="Unassembled WGS sequence"/>
</dbReference>
<evidence type="ECO:0000313" key="3">
    <source>
        <dbReference type="Proteomes" id="UP001627154"/>
    </source>
</evidence>
<dbReference type="EMBL" id="JBJJXI010000018">
    <property type="protein sequence ID" value="KAL3406735.1"/>
    <property type="molecule type" value="Genomic_DNA"/>
</dbReference>
<reference evidence="2 3" key="1">
    <citation type="journal article" date="2024" name="bioRxiv">
        <title>A reference genome for Trichogramma kaykai: A tiny desert-dwelling parasitoid wasp with competing sex-ratio distorters.</title>
        <authorList>
            <person name="Culotta J."/>
            <person name="Lindsey A.R."/>
        </authorList>
    </citation>
    <scope>NUCLEOTIDE SEQUENCE [LARGE SCALE GENOMIC DNA]</scope>
    <source>
        <strain evidence="2 3">KSX58</strain>
    </source>
</reference>
<organism evidence="2 3">
    <name type="scientific">Trichogramma kaykai</name>
    <dbReference type="NCBI Taxonomy" id="54128"/>
    <lineage>
        <taxon>Eukaryota</taxon>
        <taxon>Metazoa</taxon>
        <taxon>Ecdysozoa</taxon>
        <taxon>Arthropoda</taxon>
        <taxon>Hexapoda</taxon>
        <taxon>Insecta</taxon>
        <taxon>Pterygota</taxon>
        <taxon>Neoptera</taxon>
        <taxon>Endopterygota</taxon>
        <taxon>Hymenoptera</taxon>
        <taxon>Apocrita</taxon>
        <taxon>Proctotrupomorpha</taxon>
        <taxon>Chalcidoidea</taxon>
        <taxon>Trichogrammatidae</taxon>
        <taxon>Trichogramma</taxon>
    </lineage>
</organism>
<dbReference type="AlphaFoldDB" id="A0ABD2XNF9"/>
<proteinExistence type="predicted"/>
<evidence type="ECO:0000313" key="2">
    <source>
        <dbReference type="EMBL" id="KAL3406735.1"/>
    </source>
</evidence>
<feature type="region of interest" description="Disordered" evidence="1">
    <location>
        <begin position="1"/>
        <end position="26"/>
    </location>
</feature>
<comment type="caution">
    <text evidence="2">The sequence shown here is derived from an EMBL/GenBank/DDBJ whole genome shotgun (WGS) entry which is preliminary data.</text>
</comment>
<gene>
    <name evidence="2" type="ORF">TKK_000878</name>
</gene>
<evidence type="ECO:0000256" key="1">
    <source>
        <dbReference type="SAM" id="MobiDB-lite"/>
    </source>
</evidence>
<protein>
    <submittedName>
        <fullName evidence="2">Uncharacterized protein</fullName>
    </submittedName>
</protein>